<dbReference type="STRING" id="56857.A0A200RCE9"/>
<dbReference type="GO" id="GO:0005737">
    <property type="term" value="C:cytoplasm"/>
    <property type="evidence" value="ECO:0007669"/>
    <property type="project" value="TreeGrafter"/>
</dbReference>
<dbReference type="AlphaFoldDB" id="A0A200RCE9"/>
<dbReference type="FunFam" id="3.40.605.10:FF:000004">
    <property type="entry name" value="Aldehyde dehydrogenase"/>
    <property type="match status" value="1"/>
</dbReference>
<protein>
    <submittedName>
        <fullName evidence="4">Aldehyde dehydrogenase NAD(P)-dependent</fullName>
    </submittedName>
</protein>
<keyword evidence="2" id="KW-0560">Oxidoreductase</keyword>
<dbReference type="Pfam" id="PF00171">
    <property type="entry name" value="Aldedh"/>
    <property type="match status" value="1"/>
</dbReference>
<evidence type="ECO:0000256" key="2">
    <source>
        <dbReference type="ARBA" id="ARBA00023002"/>
    </source>
</evidence>
<organism evidence="4 5">
    <name type="scientific">Macleaya cordata</name>
    <name type="common">Five-seeded plume-poppy</name>
    <name type="synonym">Bocconia cordata</name>
    <dbReference type="NCBI Taxonomy" id="56857"/>
    <lineage>
        <taxon>Eukaryota</taxon>
        <taxon>Viridiplantae</taxon>
        <taxon>Streptophyta</taxon>
        <taxon>Embryophyta</taxon>
        <taxon>Tracheophyta</taxon>
        <taxon>Spermatophyta</taxon>
        <taxon>Magnoliopsida</taxon>
        <taxon>Ranunculales</taxon>
        <taxon>Papaveraceae</taxon>
        <taxon>Papaveroideae</taxon>
        <taxon>Macleaya</taxon>
    </lineage>
</organism>
<evidence type="ECO:0000259" key="3">
    <source>
        <dbReference type="Pfam" id="PF00171"/>
    </source>
</evidence>
<dbReference type="GO" id="GO:0004029">
    <property type="term" value="F:aldehyde dehydrogenase (NAD+) activity"/>
    <property type="evidence" value="ECO:0007669"/>
    <property type="project" value="TreeGrafter"/>
</dbReference>
<dbReference type="InterPro" id="IPR012394">
    <property type="entry name" value="Aldehyde_DH_NAD(P)"/>
</dbReference>
<accession>A0A200RCE9</accession>
<evidence type="ECO:0000313" key="4">
    <source>
        <dbReference type="EMBL" id="OVA20389.1"/>
    </source>
</evidence>
<evidence type="ECO:0000313" key="5">
    <source>
        <dbReference type="Proteomes" id="UP000195402"/>
    </source>
</evidence>
<dbReference type="GO" id="GO:0006081">
    <property type="term" value="P:aldehyde metabolic process"/>
    <property type="evidence" value="ECO:0007669"/>
    <property type="project" value="InterPro"/>
</dbReference>
<sequence length="272" mass="29893">MSGTAAAAMVDEEVKEVAAAVVVVGLEEMLEKLRETYKNGRTRSVDWRKGQLRAILKLLLDNEERIYRALDEDLGKPRVETYRDEIGVLVKSVNFSLSNLDQWMSPKTSRIPLLFFPAKGQVLAEPLGLVLVFSSWNYPISLALEPLIGAISAGNTVVLKPSELVPACSSLLASLIPQYLDNEAVKVVEGGANVGAQLLEQKWDKIFFTGNPRVGRIVMSAAAKHLTPVTLELGGKCPVIFDHLLSPSNLQEEDFSETLSERVSVSYPWALD</sequence>
<dbReference type="Gene3D" id="3.40.605.10">
    <property type="entry name" value="Aldehyde Dehydrogenase, Chain A, domain 1"/>
    <property type="match status" value="1"/>
</dbReference>
<name>A0A200RCE9_MACCD</name>
<gene>
    <name evidence="4" type="ORF">BVC80_1195g28</name>
</gene>
<comment type="caution">
    <text evidence="4">The sequence shown here is derived from an EMBL/GenBank/DDBJ whole genome shotgun (WGS) entry which is preliminary data.</text>
</comment>
<dbReference type="SUPFAM" id="SSF53720">
    <property type="entry name" value="ALDH-like"/>
    <property type="match status" value="1"/>
</dbReference>
<dbReference type="InterPro" id="IPR015590">
    <property type="entry name" value="Aldehyde_DH_dom"/>
</dbReference>
<dbReference type="OMA" id="LMIVETH"/>
<dbReference type="OrthoDB" id="440325at2759"/>
<evidence type="ECO:0000256" key="1">
    <source>
        <dbReference type="ARBA" id="ARBA00009986"/>
    </source>
</evidence>
<dbReference type="Proteomes" id="UP000195402">
    <property type="component" value="Unassembled WGS sequence"/>
</dbReference>
<comment type="similarity">
    <text evidence="1">Belongs to the aldehyde dehydrogenase family.</text>
</comment>
<dbReference type="EMBL" id="MVGT01000132">
    <property type="protein sequence ID" value="OVA20389.1"/>
    <property type="molecule type" value="Genomic_DNA"/>
</dbReference>
<feature type="domain" description="Aldehyde dehydrogenase" evidence="3">
    <location>
        <begin position="26"/>
        <end position="240"/>
    </location>
</feature>
<dbReference type="InterPro" id="IPR016161">
    <property type="entry name" value="Ald_DH/histidinol_DH"/>
</dbReference>
<dbReference type="PANTHER" id="PTHR43570:SF17">
    <property type="entry name" value="ALDEHYDE DEHYDROGENASE FAMILY 3 MEMBER F1"/>
    <property type="match status" value="1"/>
</dbReference>
<dbReference type="InParanoid" id="A0A200RCE9"/>
<dbReference type="PANTHER" id="PTHR43570">
    <property type="entry name" value="ALDEHYDE DEHYDROGENASE"/>
    <property type="match status" value="1"/>
</dbReference>
<reference evidence="4 5" key="1">
    <citation type="journal article" date="2017" name="Mol. Plant">
        <title>The Genome of Medicinal Plant Macleaya cordata Provides New Insights into Benzylisoquinoline Alkaloids Metabolism.</title>
        <authorList>
            <person name="Liu X."/>
            <person name="Liu Y."/>
            <person name="Huang P."/>
            <person name="Ma Y."/>
            <person name="Qing Z."/>
            <person name="Tang Q."/>
            <person name="Cao H."/>
            <person name="Cheng P."/>
            <person name="Zheng Y."/>
            <person name="Yuan Z."/>
            <person name="Zhou Y."/>
            <person name="Liu J."/>
            <person name="Tang Z."/>
            <person name="Zhuo Y."/>
            <person name="Zhang Y."/>
            <person name="Yu L."/>
            <person name="Huang J."/>
            <person name="Yang P."/>
            <person name="Peng Q."/>
            <person name="Zhang J."/>
            <person name="Jiang W."/>
            <person name="Zhang Z."/>
            <person name="Lin K."/>
            <person name="Ro D.K."/>
            <person name="Chen X."/>
            <person name="Xiong X."/>
            <person name="Shang Y."/>
            <person name="Huang S."/>
            <person name="Zeng J."/>
        </authorList>
    </citation>
    <scope>NUCLEOTIDE SEQUENCE [LARGE SCALE GENOMIC DNA]</scope>
    <source>
        <strain evidence="5">cv. BLH2017</strain>
        <tissue evidence="4">Root</tissue>
    </source>
</reference>
<keyword evidence="5" id="KW-1185">Reference proteome</keyword>
<proteinExistence type="inferred from homology"/>
<dbReference type="InterPro" id="IPR016162">
    <property type="entry name" value="Ald_DH_N"/>
</dbReference>